<keyword evidence="1" id="KW-0812">Transmembrane</keyword>
<dbReference type="EMBL" id="JACHIA010000012">
    <property type="protein sequence ID" value="MBB6072074.1"/>
    <property type="molecule type" value="Genomic_DNA"/>
</dbReference>
<evidence type="ECO:0000313" key="3">
    <source>
        <dbReference type="Proteomes" id="UP000582837"/>
    </source>
</evidence>
<evidence type="ECO:0008006" key="4">
    <source>
        <dbReference type="Google" id="ProtNLM"/>
    </source>
</evidence>
<dbReference type="RefSeq" id="WP_170034776.1">
    <property type="nucleotide sequence ID" value="NZ_JABDTL010000001.1"/>
</dbReference>
<dbReference type="InterPro" id="IPR025329">
    <property type="entry name" value="DUF4235"/>
</dbReference>
<accession>A0A841H280</accession>
<sequence length="91" mass="9736">MKKRVAKRAWPLFSGAVVWITGVAVQRALASGWRRTRDSEPPTPRSDAPLLVTASYTAATTALSATAAVLAAHGAEVAWKRLTGKKPPKKK</sequence>
<gene>
    <name evidence="2" type="ORF">HNQ61_003735</name>
</gene>
<dbReference type="Pfam" id="PF14019">
    <property type="entry name" value="DUF4235"/>
    <property type="match status" value="1"/>
</dbReference>
<evidence type="ECO:0000313" key="2">
    <source>
        <dbReference type="EMBL" id="MBB6072074.1"/>
    </source>
</evidence>
<dbReference type="Proteomes" id="UP000582837">
    <property type="component" value="Unassembled WGS sequence"/>
</dbReference>
<name>A0A841H280_9BACT</name>
<reference evidence="2 3" key="1">
    <citation type="submission" date="2020-08" db="EMBL/GenBank/DDBJ databases">
        <title>Genomic Encyclopedia of Type Strains, Phase IV (KMG-IV): sequencing the most valuable type-strain genomes for metagenomic binning, comparative biology and taxonomic classification.</title>
        <authorList>
            <person name="Goeker M."/>
        </authorList>
    </citation>
    <scope>NUCLEOTIDE SEQUENCE [LARGE SCALE GENOMIC DNA]</scope>
    <source>
        <strain evidence="2 3">DSM 29007</strain>
    </source>
</reference>
<dbReference type="AlphaFoldDB" id="A0A841H280"/>
<keyword evidence="1" id="KW-1133">Transmembrane helix</keyword>
<keyword evidence="1" id="KW-0472">Membrane</keyword>
<organism evidence="2 3">
    <name type="scientific">Longimicrobium terrae</name>
    <dbReference type="NCBI Taxonomy" id="1639882"/>
    <lineage>
        <taxon>Bacteria</taxon>
        <taxon>Pseudomonadati</taxon>
        <taxon>Gemmatimonadota</taxon>
        <taxon>Longimicrobiia</taxon>
        <taxon>Longimicrobiales</taxon>
        <taxon>Longimicrobiaceae</taxon>
        <taxon>Longimicrobium</taxon>
    </lineage>
</organism>
<keyword evidence="3" id="KW-1185">Reference proteome</keyword>
<comment type="caution">
    <text evidence="2">The sequence shown here is derived from an EMBL/GenBank/DDBJ whole genome shotgun (WGS) entry which is preliminary data.</text>
</comment>
<feature type="transmembrane region" description="Helical" evidence="1">
    <location>
        <begin position="54"/>
        <end position="79"/>
    </location>
</feature>
<protein>
    <recommendedName>
        <fullName evidence="4">DUF4235 domain-containing protein</fullName>
    </recommendedName>
</protein>
<proteinExistence type="predicted"/>
<evidence type="ECO:0000256" key="1">
    <source>
        <dbReference type="SAM" id="Phobius"/>
    </source>
</evidence>